<proteinExistence type="predicted"/>
<reference evidence="1 2" key="1">
    <citation type="submission" date="2015-04" db="EMBL/GenBank/DDBJ databases">
        <title>The draft genome sequence of Erythrobacter luteus KA37.</title>
        <authorList>
            <person name="Zhuang L."/>
            <person name="Liu Y."/>
            <person name="Shao Z."/>
        </authorList>
    </citation>
    <scope>NUCLEOTIDE SEQUENCE [LARGE SCALE GENOMIC DNA]</scope>
    <source>
        <strain evidence="1 2">KA37</strain>
    </source>
</reference>
<accession>A0A0G9MZ79</accession>
<evidence type="ECO:0000313" key="2">
    <source>
        <dbReference type="Proteomes" id="UP000053464"/>
    </source>
</evidence>
<gene>
    <name evidence="1" type="ORF">AAW00_01080</name>
</gene>
<dbReference type="Proteomes" id="UP000053464">
    <property type="component" value="Unassembled WGS sequence"/>
</dbReference>
<evidence type="ECO:0000313" key="1">
    <source>
        <dbReference type="EMBL" id="KLE36010.1"/>
    </source>
</evidence>
<comment type="caution">
    <text evidence="1">The sequence shown here is derived from an EMBL/GenBank/DDBJ whole genome shotgun (WGS) entry which is preliminary data.</text>
</comment>
<organism evidence="1 2">
    <name type="scientific">Aurantiacibacter luteus</name>
    <dbReference type="NCBI Taxonomy" id="1581420"/>
    <lineage>
        <taxon>Bacteria</taxon>
        <taxon>Pseudomonadati</taxon>
        <taxon>Pseudomonadota</taxon>
        <taxon>Alphaproteobacteria</taxon>
        <taxon>Sphingomonadales</taxon>
        <taxon>Erythrobacteraceae</taxon>
        <taxon>Aurantiacibacter</taxon>
    </lineage>
</organism>
<dbReference type="STRING" id="1581420.AAW00_01080"/>
<dbReference type="OrthoDB" id="7420165at2"/>
<protein>
    <recommendedName>
        <fullName evidence="3">Heavy-metal-associated domain-containing protein</fullName>
    </recommendedName>
</protein>
<evidence type="ECO:0008006" key="3">
    <source>
        <dbReference type="Google" id="ProtNLM"/>
    </source>
</evidence>
<dbReference type="PATRIC" id="fig|1581420.6.peg.217"/>
<name>A0A0G9MZ79_9SPHN</name>
<dbReference type="AlphaFoldDB" id="A0A0G9MZ79"/>
<sequence>MTNALSLARTPAGRNPSLVVAAVLALLALAATGAALWAQVSGERGIAPVASSSDISVGGIEVDVSGDNAEDARENGWREAQRKAWEKIDGPDIPDSQLESLVSAIVVEEEHIGPRRYIARLGVVFDRQRAGALLGAGGQRARSAPMLTLPVMISGGTATMFETRNPWQRAWAEYQFGSSAIDYVRPNGAGGESLLLTYGQTGRRSRAWWTNILDQFGAADVIMPIAELSYEYPGGPVNGRFVARYGPDNRYIDSFSLRAESSAQLPAMLTQAVARFDRIFTEALSSGRLSPDPTLTLENIEVSPAVRAILDEAERLEAEDRAIAADRVRARDAVRATPDAEPTPEPTAAVSQVFAIQVATPDAAAYDNALSLIRGTPGITSANYTSTAVGGNSVMRVWYTGELEELAAALRSRGWGVNVGQQALGISR</sequence>
<keyword evidence="2" id="KW-1185">Reference proteome</keyword>
<dbReference type="EMBL" id="LBHB01000001">
    <property type="protein sequence ID" value="KLE36010.1"/>
    <property type="molecule type" value="Genomic_DNA"/>
</dbReference>